<feature type="domain" description="HD" evidence="3">
    <location>
        <begin position="514"/>
        <end position="656"/>
    </location>
</feature>
<dbReference type="SUPFAM" id="SSF109604">
    <property type="entry name" value="HD-domain/PDEase-like"/>
    <property type="match status" value="1"/>
</dbReference>
<feature type="compositionally biased region" description="Polar residues" evidence="1">
    <location>
        <begin position="127"/>
        <end position="138"/>
    </location>
</feature>
<evidence type="ECO:0000256" key="1">
    <source>
        <dbReference type="SAM" id="MobiDB-lite"/>
    </source>
</evidence>
<dbReference type="Proteomes" id="UP000257143">
    <property type="component" value="Unassembled WGS sequence"/>
</dbReference>
<sequence length="722" mass="81250">MKKKVRRNNKLEEFIKKKKYVISISLSAVLLGVFFFFITLNNVHTDTYDMERFSMANETIRSPVTIENEQETEKKVRETVQAVPDRYNISTEISEERINYVEEVFDAIATLETEEISESNEDEKTNEGSNTDKIAPLSNQEKVNRLTQILSEPIIKSLDNETLIQLIMTPKNEREAGKGLIVENLEIVLNNGVRTENIQSAISEIEQSIKYASLNEDLKEPLMELGKFAIVENSFFDVEKTQEARKEAASNVDPVVIRAGEVIVQEGQTITNEIYEELNLVGLLDGQRNFFPAIGLSLLIILISSTIGYELYLLARENMLEKGKLISIIGISILVITLLKLVSLFPISENQIFYIVPIATGAFLLKLLINERVAIIFAALFSILSGIIFNGEIPGSLNVEATIYFFFSQLAAITFLTNVKDRTSILKSGIGVIIVNLITILLFVFLSFEKYDLIDLLIQSIFGIVSAFLSIVLTIGLIPFFESVLGVLTDMKLLQLSNPNQPLLKKLLTETPGTYHHSVMVANISETACEAVGANGLLARVGAYYHDIGKTVRPQYFIENQMSNRNPHDFIDPQESAKIIISHPYDGAKQLRKYKLPKEIIDIAEQHHGTSLLKFFYYKEKEKNGKVDETIFRYPGPKPQTKEAGIICICDSVEAAVRSLNEPTEDKIEEIVASIINDRMTDGQLDESPLTLKELKIINRTICGTLKGIFHSRIQYPMKEAK</sequence>
<evidence type="ECO:0000259" key="3">
    <source>
        <dbReference type="PROSITE" id="PS51831"/>
    </source>
</evidence>
<keyword evidence="2" id="KW-0812">Transmembrane</keyword>
<evidence type="ECO:0000313" key="5">
    <source>
        <dbReference type="Proteomes" id="UP000257143"/>
    </source>
</evidence>
<feature type="transmembrane region" description="Helical" evidence="2">
    <location>
        <begin position="325"/>
        <end position="345"/>
    </location>
</feature>
<dbReference type="PANTHER" id="PTHR36442:SF1">
    <property type="entry name" value="CYCLIC-DI-AMP PHOSPHODIESTERASE PGPH"/>
    <property type="match status" value="1"/>
</dbReference>
<dbReference type="PROSITE" id="PS51831">
    <property type="entry name" value="HD"/>
    <property type="match status" value="1"/>
</dbReference>
<feature type="transmembrane region" description="Helical" evidence="2">
    <location>
        <begin position="351"/>
        <end position="368"/>
    </location>
</feature>
<feature type="region of interest" description="Disordered" evidence="1">
    <location>
        <begin position="113"/>
        <end position="138"/>
    </location>
</feature>
<dbReference type="EMBL" id="PIOC01000014">
    <property type="protein sequence ID" value="RDW19228.1"/>
    <property type="molecule type" value="Genomic_DNA"/>
</dbReference>
<evidence type="ECO:0000256" key="2">
    <source>
        <dbReference type="SAM" id="Phobius"/>
    </source>
</evidence>
<proteinExistence type="predicted"/>
<dbReference type="Pfam" id="PF07697">
    <property type="entry name" value="7TMR-HDED"/>
    <property type="match status" value="1"/>
</dbReference>
<feature type="transmembrane region" description="Helical" evidence="2">
    <location>
        <begin position="373"/>
        <end position="389"/>
    </location>
</feature>
<feature type="transmembrane region" description="Helical" evidence="2">
    <location>
        <begin position="460"/>
        <end position="488"/>
    </location>
</feature>
<name>A0A3D8PVC2_9BACI</name>
<dbReference type="SMART" id="SM00471">
    <property type="entry name" value="HDc"/>
    <property type="match status" value="1"/>
</dbReference>
<keyword evidence="2" id="KW-1133">Transmembrane helix</keyword>
<dbReference type="Pfam" id="PF07698">
    <property type="entry name" value="7TM-7TMR_HD"/>
    <property type="match status" value="1"/>
</dbReference>
<comment type="caution">
    <text evidence="4">The sequence shown here is derived from an EMBL/GenBank/DDBJ whole genome shotgun (WGS) entry which is preliminary data.</text>
</comment>
<dbReference type="AlphaFoldDB" id="A0A3D8PVC2"/>
<organism evidence="4 5">
    <name type="scientific">Oceanobacillus arenosus</name>
    <dbReference type="NCBI Taxonomy" id="1229153"/>
    <lineage>
        <taxon>Bacteria</taxon>
        <taxon>Bacillati</taxon>
        <taxon>Bacillota</taxon>
        <taxon>Bacilli</taxon>
        <taxon>Bacillales</taxon>
        <taxon>Bacillaceae</taxon>
        <taxon>Oceanobacillus</taxon>
    </lineage>
</organism>
<feature type="transmembrane region" description="Helical" evidence="2">
    <location>
        <begin position="20"/>
        <end position="40"/>
    </location>
</feature>
<dbReference type="InterPro" id="IPR006674">
    <property type="entry name" value="HD_domain"/>
</dbReference>
<dbReference type="PANTHER" id="PTHR36442">
    <property type="entry name" value="CYCLIC-DI-AMP PHOSPHODIESTERASE PGPH"/>
    <property type="match status" value="1"/>
</dbReference>
<dbReference type="Gene3D" id="1.10.3210.10">
    <property type="entry name" value="Hypothetical protein af1432"/>
    <property type="match status" value="1"/>
</dbReference>
<protein>
    <recommendedName>
        <fullName evidence="3">HD domain-containing protein</fullName>
    </recommendedName>
</protein>
<dbReference type="InterPro" id="IPR011621">
    <property type="entry name" value="Metal-dep_PHydrolase_7TM_intra"/>
</dbReference>
<reference evidence="5" key="1">
    <citation type="submission" date="2017-11" db="EMBL/GenBank/DDBJ databases">
        <authorList>
            <person name="Zhu W."/>
        </authorList>
    </citation>
    <scope>NUCLEOTIDE SEQUENCE [LARGE SCALE GENOMIC DNA]</scope>
    <source>
        <strain evidence="5">CAU 1183</strain>
    </source>
</reference>
<evidence type="ECO:0000313" key="4">
    <source>
        <dbReference type="EMBL" id="RDW19228.1"/>
    </source>
</evidence>
<dbReference type="InterPro" id="IPR052722">
    <property type="entry name" value="PgpH_phosphodiesterase"/>
</dbReference>
<keyword evidence="2" id="KW-0472">Membrane</keyword>
<gene>
    <name evidence="4" type="ORF">CWR48_09295</name>
</gene>
<dbReference type="InterPro" id="IPR011624">
    <property type="entry name" value="Metal-dep_PHydrolase_7TM_extra"/>
</dbReference>
<dbReference type="OrthoDB" id="9806952at2"/>
<feature type="transmembrane region" description="Helical" evidence="2">
    <location>
        <begin position="401"/>
        <end position="418"/>
    </location>
</feature>
<dbReference type="RefSeq" id="WP_115772961.1">
    <property type="nucleotide sequence ID" value="NZ_PIOC01000014.1"/>
</dbReference>
<dbReference type="Pfam" id="PF01966">
    <property type="entry name" value="HD"/>
    <property type="match status" value="1"/>
</dbReference>
<keyword evidence="5" id="KW-1185">Reference proteome</keyword>
<dbReference type="CDD" id="cd00077">
    <property type="entry name" value="HDc"/>
    <property type="match status" value="1"/>
</dbReference>
<accession>A0A3D8PVC2</accession>
<dbReference type="InterPro" id="IPR003607">
    <property type="entry name" value="HD/PDEase_dom"/>
</dbReference>
<dbReference type="InterPro" id="IPR006675">
    <property type="entry name" value="HDIG_dom"/>
</dbReference>
<feature type="transmembrane region" description="Helical" evidence="2">
    <location>
        <begin position="430"/>
        <end position="448"/>
    </location>
</feature>
<dbReference type="NCBIfam" id="TIGR00277">
    <property type="entry name" value="HDIG"/>
    <property type="match status" value="1"/>
</dbReference>
<feature type="transmembrane region" description="Helical" evidence="2">
    <location>
        <begin position="290"/>
        <end position="313"/>
    </location>
</feature>